<evidence type="ECO:0000313" key="8">
    <source>
        <dbReference type="Proteomes" id="UP001286589"/>
    </source>
</evidence>
<dbReference type="Gene3D" id="2.60.40.3310">
    <property type="match status" value="1"/>
</dbReference>
<proteinExistence type="inferred from homology"/>
<protein>
    <submittedName>
        <fullName evidence="7">Fimbrial protein</fullName>
    </submittedName>
</protein>
<organism evidence="7 8">
    <name type="scientific">Phytobacter ursingii</name>
    <dbReference type="NCBI Taxonomy" id="1972431"/>
    <lineage>
        <taxon>Bacteria</taxon>
        <taxon>Pseudomonadati</taxon>
        <taxon>Pseudomonadota</taxon>
        <taxon>Gammaproteobacteria</taxon>
        <taxon>Enterobacterales</taxon>
        <taxon>Enterobacteriaceae</taxon>
        <taxon>Phytobacter</taxon>
    </lineage>
</organism>
<dbReference type="Pfam" id="PF00419">
    <property type="entry name" value="Fimbrial"/>
    <property type="match status" value="1"/>
</dbReference>
<dbReference type="AlphaFoldDB" id="A0AB35RNZ9"/>
<feature type="signal peptide" evidence="5">
    <location>
        <begin position="1"/>
        <end position="25"/>
    </location>
</feature>
<dbReference type="PANTHER" id="PTHR33420:SF3">
    <property type="entry name" value="FIMBRIAL SUBUNIT ELFA"/>
    <property type="match status" value="1"/>
</dbReference>
<dbReference type="InterPro" id="IPR050263">
    <property type="entry name" value="Bact_Fimbrial_Adh_Pro"/>
</dbReference>
<dbReference type="EMBL" id="JAWJAC010000003">
    <property type="protein sequence ID" value="MDV2861767.1"/>
    <property type="molecule type" value="Genomic_DNA"/>
</dbReference>
<dbReference type="Proteomes" id="UP001286589">
    <property type="component" value="Unassembled WGS sequence"/>
</dbReference>
<comment type="similarity">
    <text evidence="2">Belongs to the fimbrial protein family.</text>
</comment>
<dbReference type="RefSeq" id="WP_229223120.1">
    <property type="nucleotide sequence ID" value="NZ_JAWJAC010000003.1"/>
</dbReference>
<reference evidence="7 8" key="1">
    <citation type="submission" date="2023-10" db="EMBL/GenBank/DDBJ databases">
        <title>Phytobacter spp. The emergence of a new genus of hospital-origin enterobacteria encoding carbapenemases in Argentina.</title>
        <authorList>
            <person name="Vay C."/>
            <person name="Almuzara M."/>
            <person name="Traglia G.M."/>
            <person name="Campos J."/>
        </authorList>
    </citation>
    <scope>NUCLEOTIDE SEQUENCE [LARGE SCALE GENOMIC DNA]</scope>
    <source>
        <strain evidence="7 8">CVMA36</strain>
    </source>
</reference>
<dbReference type="InterPro" id="IPR000259">
    <property type="entry name" value="Adhesion_dom_fimbrial"/>
</dbReference>
<evidence type="ECO:0000256" key="4">
    <source>
        <dbReference type="ARBA" id="ARBA00023263"/>
    </source>
</evidence>
<dbReference type="PANTHER" id="PTHR33420">
    <property type="entry name" value="FIMBRIAL SUBUNIT ELFA-RELATED"/>
    <property type="match status" value="1"/>
</dbReference>
<dbReference type="GO" id="GO:0009289">
    <property type="term" value="C:pilus"/>
    <property type="evidence" value="ECO:0007669"/>
    <property type="project" value="UniProtKB-SubCell"/>
</dbReference>
<name>A0AB35RNZ9_9ENTR</name>
<comment type="caution">
    <text evidence="7">The sequence shown here is derived from an EMBL/GenBank/DDBJ whole genome shotgun (WGS) entry which is preliminary data.</text>
</comment>
<dbReference type="InterPro" id="IPR036937">
    <property type="entry name" value="Adhesion_dom_fimbrial_sf"/>
</dbReference>
<keyword evidence="3 5" id="KW-0732">Signal</keyword>
<dbReference type="SUPFAM" id="SSF49401">
    <property type="entry name" value="Bacterial adhesins"/>
    <property type="match status" value="1"/>
</dbReference>
<evidence type="ECO:0000256" key="2">
    <source>
        <dbReference type="ARBA" id="ARBA00006671"/>
    </source>
</evidence>
<evidence type="ECO:0000259" key="6">
    <source>
        <dbReference type="Pfam" id="PF00419"/>
    </source>
</evidence>
<dbReference type="Gene3D" id="2.60.40.1090">
    <property type="entry name" value="Fimbrial-type adhesion domain"/>
    <property type="match status" value="1"/>
</dbReference>
<accession>A0AB35RNZ9</accession>
<keyword evidence="4" id="KW-0281">Fimbrium</keyword>
<comment type="subcellular location">
    <subcellularLocation>
        <location evidence="1">Fimbrium</location>
    </subcellularLocation>
</comment>
<feature type="domain" description="Fimbrial-type adhesion" evidence="6">
    <location>
        <begin position="204"/>
        <end position="342"/>
    </location>
</feature>
<sequence>MMLRNHFSALILVSGLLMFSLQSQAGCVFNKGYSAVNNIVSLPDMFIPIPRNATPGTALGSKIAITNGTNTQLKCDANASGYYYMMLALASPGIETSTPRVYPTDLAGIGVKIWSEFSGVYELDNEFDTPQAWYGTYNSSGTAVYVNRGIKSVYLQYYVTGPITAGVATLKSELVAWADSEISGVTSGLTYARMTINGTATFNYVTCETPNITVDLQKHNVQELFAVGVTSTPTPFNFVMNNCPKNLSSVNYTFRPAPGINLAGTGTGSYLTLSGDSTADGVGIQMLYDDETLVPFNNKIQYTGYVKATGGSYTIPMKARYIRTGPLRPGTANSAVEFDMTYE</sequence>
<evidence type="ECO:0000256" key="3">
    <source>
        <dbReference type="ARBA" id="ARBA00022729"/>
    </source>
</evidence>
<keyword evidence="8" id="KW-1185">Reference proteome</keyword>
<gene>
    <name evidence="7" type="ORF">R0H02_04720</name>
</gene>
<evidence type="ECO:0000256" key="5">
    <source>
        <dbReference type="SAM" id="SignalP"/>
    </source>
</evidence>
<dbReference type="GO" id="GO:0043709">
    <property type="term" value="P:cell adhesion involved in single-species biofilm formation"/>
    <property type="evidence" value="ECO:0007669"/>
    <property type="project" value="TreeGrafter"/>
</dbReference>
<evidence type="ECO:0000256" key="1">
    <source>
        <dbReference type="ARBA" id="ARBA00004561"/>
    </source>
</evidence>
<evidence type="ECO:0000313" key="7">
    <source>
        <dbReference type="EMBL" id="MDV2861767.1"/>
    </source>
</evidence>
<feature type="chain" id="PRO_5044263982" evidence="5">
    <location>
        <begin position="26"/>
        <end position="343"/>
    </location>
</feature>
<dbReference type="InterPro" id="IPR008966">
    <property type="entry name" value="Adhesion_dom_sf"/>
</dbReference>